<accession>A0A4U0WNY6</accession>
<feature type="region of interest" description="Disordered" evidence="1">
    <location>
        <begin position="1"/>
        <end position="42"/>
    </location>
</feature>
<dbReference type="GO" id="GO:0031145">
    <property type="term" value="P:anaphase-promoting complex-dependent catabolic process"/>
    <property type="evidence" value="ECO:0007669"/>
    <property type="project" value="InterPro"/>
</dbReference>
<dbReference type="EMBL" id="NAJQ01000819">
    <property type="protein sequence ID" value="TKA64597.1"/>
    <property type="molecule type" value="Genomic_DNA"/>
</dbReference>
<feature type="region of interest" description="Disordered" evidence="1">
    <location>
        <begin position="271"/>
        <end position="291"/>
    </location>
</feature>
<name>A0A4U0WNY6_9PEZI</name>
<dbReference type="GO" id="GO:0005680">
    <property type="term" value="C:anaphase-promoting complex"/>
    <property type="evidence" value="ECO:0007669"/>
    <property type="project" value="InterPro"/>
</dbReference>
<feature type="compositionally biased region" description="Acidic residues" evidence="1">
    <location>
        <begin position="239"/>
        <end position="249"/>
    </location>
</feature>
<dbReference type="STRING" id="329884.A0A4U0WNY6"/>
<protein>
    <submittedName>
        <fullName evidence="2">Uncharacterized protein</fullName>
    </submittedName>
</protein>
<organism evidence="2 3">
    <name type="scientific">Friedmanniomyces simplex</name>
    <dbReference type="NCBI Taxonomy" id="329884"/>
    <lineage>
        <taxon>Eukaryota</taxon>
        <taxon>Fungi</taxon>
        <taxon>Dikarya</taxon>
        <taxon>Ascomycota</taxon>
        <taxon>Pezizomycotina</taxon>
        <taxon>Dothideomycetes</taxon>
        <taxon>Dothideomycetidae</taxon>
        <taxon>Mycosphaerellales</taxon>
        <taxon>Teratosphaeriaceae</taxon>
        <taxon>Friedmanniomyces</taxon>
    </lineage>
</organism>
<dbReference type="AlphaFoldDB" id="A0A4U0WNY6"/>
<reference evidence="2 3" key="1">
    <citation type="submission" date="2017-03" db="EMBL/GenBank/DDBJ databases">
        <title>Genomes of endolithic fungi from Antarctica.</title>
        <authorList>
            <person name="Coleine C."/>
            <person name="Masonjones S."/>
            <person name="Stajich J.E."/>
        </authorList>
    </citation>
    <scope>NUCLEOTIDE SEQUENCE [LARGE SCALE GENOMIC DNA]</scope>
    <source>
        <strain evidence="2 3">CCFEE 5184</strain>
    </source>
</reference>
<sequence length="537" mass="58616">MLSLPLIPPTFDTTPILPTAFRPRPDSPPPPTATTNATHNPQHVRQLQQRRDGDRKLHNTRSPLAFLTADEAAIAARKAAIRNYGAYWIRPPGVPKTLQATHEEEVERIEAEEQARQEAGLRDMQARQQALETQERAGQAAEDATQAGEERDLDDEIPDAPEHAADMSFNEESMVEGSSLLVDQQQSELQEEEEEVQQAVELEEAELIGAAQDQEELGIERDLDDSVPEAGSYQHTDTEVEDSDSDSELQDSFAIQSVRRSARVERSAQSAAFGAGASRPLQAQGQAMGGLQERMRAQVGAADALPRSRGSLHLSSSILESSFVGSSPVMQRGGYAGHATAVNKSAAMSKPAATSKQIATESQVTKPQRTSIGKFALLPNIASTDRPRDFPHPFSVNVELQLLQPRHLYKLNDLPQPEVVARQGTTVYISPSHTHEQMRDQLVLLASTLFPLDLSDTERWRCSLTGSCDAAARDSVISADFGAIVAASKQGGWTWTLSLVEVIKNSRGRWSTVGLVDPPVVLDPRAVNAIKAKMREV</sequence>
<evidence type="ECO:0000256" key="1">
    <source>
        <dbReference type="SAM" id="MobiDB-lite"/>
    </source>
</evidence>
<gene>
    <name evidence="2" type="ORF">B0A55_10115</name>
</gene>
<comment type="caution">
    <text evidence="2">The sequence shown here is derived from an EMBL/GenBank/DDBJ whole genome shotgun (WGS) entry which is preliminary data.</text>
</comment>
<proteinExistence type="predicted"/>
<evidence type="ECO:0000313" key="2">
    <source>
        <dbReference type="EMBL" id="TKA64597.1"/>
    </source>
</evidence>
<dbReference type="OrthoDB" id="5320532at2759"/>
<dbReference type="Proteomes" id="UP000309340">
    <property type="component" value="Unassembled WGS sequence"/>
</dbReference>
<evidence type="ECO:0000313" key="3">
    <source>
        <dbReference type="Proteomes" id="UP000309340"/>
    </source>
</evidence>
<feature type="region of interest" description="Disordered" evidence="1">
    <location>
        <begin position="123"/>
        <end position="250"/>
    </location>
</feature>
<dbReference type="InterPro" id="IPR008402">
    <property type="entry name" value="APC_su15/mnd2"/>
</dbReference>
<feature type="compositionally biased region" description="Acidic residues" evidence="1">
    <location>
        <begin position="213"/>
        <end position="227"/>
    </location>
</feature>
<dbReference type="Pfam" id="PF05841">
    <property type="entry name" value="Apc15p"/>
    <property type="match status" value="1"/>
</dbReference>
<feature type="compositionally biased region" description="Low complexity" evidence="1">
    <location>
        <begin position="178"/>
        <end position="188"/>
    </location>
</feature>
<keyword evidence="3" id="KW-1185">Reference proteome</keyword>
<feature type="compositionally biased region" description="Acidic residues" evidence="1">
    <location>
        <begin position="189"/>
        <end position="206"/>
    </location>
</feature>